<evidence type="ECO:0000313" key="2">
    <source>
        <dbReference type="Proteomes" id="UP000623467"/>
    </source>
</evidence>
<sequence length="280" mass="32286">MASKASHLFHVKSLQFPRSFPYDFMHLIWENLVPNLILLWTNEFKGLDKGSEDYTIDKAIWGGNRAFGARVPNLAKGGSQVSAEMYSIWTQFIGPTRLRHVFKDIKYYDHFILLVQIINICLQFSITRVQIQWLRDKIPLWVQDYERFYYQYNPSRLPICMLTVHGLLHIPDSIEFCGPAFRSRRFPYASLDRWVLETAQLAQIGVLYDVTSELKLRSPPNANPQGSCRVPGYDAALLLGPTNIAPEIPTKVLGALATRFQSWEPAEYTDKANFEARDMH</sequence>
<organism evidence="1 2">
    <name type="scientific">Mycena sanguinolenta</name>
    <dbReference type="NCBI Taxonomy" id="230812"/>
    <lineage>
        <taxon>Eukaryota</taxon>
        <taxon>Fungi</taxon>
        <taxon>Dikarya</taxon>
        <taxon>Basidiomycota</taxon>
        <taxon>Agaricomycotina</taxon>
        <taxon>Agaricomycetes</taxon>
        <taxon>Agaricomycetidae</taxon>
        <taxon>Agaricales</taxon>
        <taxon>Marasmiineae</taxon>
        <taxon>Mycenaceae</taxon>
        <taxon>Mycena</taxon>
    </lineage>
</organism>
<protein>
    <submittedName>
        <fullName evidence="1">Uncharacterized protein</fullName>
    </submittedName>
</protein>
<dbReference type="EMBL" id="JACAZH010000023">
    <property type="protein sequence ID" value="KAF7343660.1"/>
    <property type="molecule type" value="Genomic_DNA"/>
</dbReference>
<accession>A0A8H7CMX6</accession>
<gene>
    <name evidence="1" type="ORF">MSAN_01987300</name>
</gene>
<evidence type="ECO:0000313" key="1">
    <source>
        <dbReference type="EMBL" id="KAF7343660.1"/>
    </source>
</evidence>
<name>A0A8H7CMX6_9AGAR</name>
<keyword evidence="2" id="KW-1185">Reference proteome</keyword>
<reference evidence="1" key="1">
    <citation type="submission" date="2020-05" db="EMBL/GenBank/DDBJ databases">
        <title>Mycena genomes resolve the evolution of fungal bioluminescence.</title>
        <authorList>
            <person name="Tsai I.J."/>
        </authorList>
    </citation>
    <scope>NUCLEOTIDE SEQUENCE</scope>
    <source>
        <strain evidence="1">160909Yilan</strain>
    </source>
</reference>
<dbReference type="Proteomes" id="UP000623467">
    <property type="component" value="Unassembled WGS sequence"/>
</dbReference>
<dbReference type="AlphaFoldDB" id="A0A8H7CMX6"/>
<proteinExistence type="predicted"/>
<comment type="caution">
    <text evidence="1">The sequence shown here is derived from an EMBL/GenBank/DDBJ whole genome shotgun (WGS) entry which is preliminary data.</text>
</comment>
<dbReference type="OrthoDB" id="3045118at2759"/>